<protein>
    <submittedName>
        <fullName evidence="1">Uncharacterized protein</fullName>
    </submittedName>
</protein>
<accession>A0A6C0E7V7</accession>
<proteinExistence type="predicted"/>
<organism evidence="1">
    <name type="scientific">viral metagenome</name>
    <dbReference type="NCBI Taxonomy" id="1070528"/>
    <lineage>
        <taxon>unclassified sequences</taxon>
        <taxon>metagenomes</taxon>
        <taxon>organismal metagenomes</taxon>
    </lineage>
</organism>
<evidence type="ECO:0000313" key="1">
    <source>
        <dbReference type="EMBL" id="QHT25257.1"/>
    </source>
</evidence>
<dbReference type="EMBL" id="MN739761">
    <property type="protein sequence ID" value="QHT25257.1"/>
    <property type="molecule type" value="Genomic_DNA"/>
</dbReference>
<sequence>MKGSGKKQNKNYMCADSPKSNSLKDLCVTSPTGKFKSLEECVGSNECFRFDNSLFDNSLNKRKNGILICHLCYDTILSNTHKKKCITVHMGSIIRQPFHEFKQTMTYGLGGCTAIIIKTDDKIIFGHHPDQKIVYGWIESAINIINIFIKLPTEYIQNQYGKWIDNEKTIFDDIQFDKKIEKYTPDYGQNHYMSTLYCKKENDKIMYTDCYGIYHDL</sequence>
<dbReference type="AlphaFoldDB" id="A0A6C0E7V7"/>
<name>A0A6C0E7V7_9ZZZZ</name>
<reference evidence="1" key="1">
    <citation type="journal article" date="2020" name="Nature">
        <title>Giant virus diversity and host interactions through global metagenomics.</title>
        <authorList>
            <person name="Schulz F."/>
            <person name="Roux S."/>
            <person name="Paez-Espino D."/>
            <person name="Jungbluth S."/>
            <person name="Walsh D.A."/>
            <person name="Denef V.J."/>
            <person name="McMahon K.D."/>
            <person name="Konstantinidis K.T."/>
            <person name="Eloe-Fadrosh E.A."/>
            <person name="Kyrpides N.C."/>
            <person name="Woyke T."/>
        </authorList>
    </citation>
    <scope>NUCLEOTIDE SEQUENCE</scope>
    <source>
        <strain evidence="1">GVMAG-M-3300023179-150</strain>
    </source>
</reference>